<protein>
    <submittedName>
        <fullName evidence="2">Uncharacterized protein</fullName>
    </submittedName>
</protein>
<feature type="compositionally biased region" description="Basic and acidic residues" evidence="1">
    <location>
        <begin position="20"/>
        <end position="39"/>
    </location>
</feature>
<accession>A0A2P5E4B9</accession>
<name>A0A2P5E4B9_TREOI</name>
<proteinExistence type="predicted"/>
<sequence>HLALQPTFALPFNSSQLPQYKEEKKKREEEIRSKNDETSPHLLIPHRLPLPLHYYFSSVTGSSPSSDPEAGACGSIASYSVSIAGTGSISSSQTGACSATISSATGSISSSIRGAPRPCPATKGAKARASQCHRDPRQSRRLQRLHSPP</sequence>
<reference evidence="3" key="1">
    <citation type="submission" date="2016-06" db="EMBL/GenBank/DDBJ databases">
        <title>Parallel loss of symbiosis genes in relatives of nitrogen-fixing non-legume Parasponia.</title>
        <authorList>
            <person name="Van Velzen R."/>
            <person name="Holmer R."/>
            <person name="Bu F."/>
            <person name="Rutten L."/>
            <person name="Van Zeijl A."/>
            <person name="Liu W."/>
            <person name="Santuari L."/>
            <person name="Cao Q."/>
            <person name="Sharma T."/>
            <person name="Shen D."/>
            <person name="Roswanjaya Y."/>
            <person name="Wardhani T."/>
            <person name="Kalhor M.S."/>
            <person name="Jansen J."/>
            <person name="Van den Hoogen J."/>
            <person name="Gungor B."/>
            <person name="Hartog M."/>
            <person name="Hontelez J."/>
            <person name="Verver J."/>
            <person name="Yang W.-C."/>
            <person name="Schijlen E."/>
            <person name="Repin R."/>
            <person name="Schilthuizen M."/>
            <person name="Schranz E."/>
            <person name="Heidstra R."/>
            <person name="Miyata K."/>
            <person name="Fedorova E."/>
            <person name="Kohlen W."/>
            <person name="Bisseling T."/>
            <person name="Smit S."/>
            <person name="Geurts R."/>
        </authorList>
    </citation>
    <scope>NUCLEOTIDE SEQUENCE [LARGE SCALE GENOMIC DNA]</scope>
    <source>
        <strain evidence="3">cv. RG33-2</strain>
    </source>
</reference>
<feature type="region of interest" description="Disordered" evidence="1">
    <location>
        <begin position="105"/>
        <end position="149"/>
    </location>
</feature>
<evidence type="ECO:0000313" key="3">
    <source>
        <dbReference type="Proteomes" id="UP000237000"/>
    </source>
</evidence>
<dbReference type="Proteomes" id="UP000237000">
    <property type="component" value="Unassembled WGS sequence"/>
</dbReference>
<dbReference type="InParanoid" id="A0A2P5E4B9"/>
<evidence type="ECO:0000256" key="1">
    <source>
        <dbReference type="SAM" id="MobiDB-lite"/>
    </source>
</evidence>
<dbReference type="AlphaFoldDB" id="A0A2P5E4B9"/>
<feature type="compositionally biased region" description="Basic residues" evidence="1">
    <location>
        <begin position="139"/>
        <end position="149"/>
    </location>
</feature>
<organism evidence="2 3">
    <name type="scientific">Trema orientale</name>
    <name type="common">Charcoal tree</name>
    <name type="synonym">Celtis orientalis</name>
    <dbReference type="NCBI Taxonomy" id="63057"/>
    <lineage>
        <taxon>Eukaryota</taxon>
        <taxon>Viridiplantae</taxon>
        <taxon>Streptophyta</taxon>
        <taxon>Embryophyta</taxon>
        <taxon>Tracheophyta</taxon>
        <taxon>Spermatophyta</taxon>
        <taxon>Magnoliopsida</taxon>
        <taxon>eudicotyledons</taxon>
        <taxon>Gunneridae</taxon>
        <taxon>Pentapetalae</taxon>
        <taxon>rosids</taxon>
        <taxon>fabids</taxon>
        <taxon>Rosales</taxon>
        <taxon>Cannabaceae</taxon>
        <taxon>Trema</taxon>
    </lineage>
</organism>
<evidence type="ECO:0000313" key="2">
    <source>
        <dbReference type="EMBL" id="PON80397.1"/>
    </source>
</evidence>
<feature type="non-terminal residue" evidence="2">
    <location>
        <position position="1"/>
    </location>
</feature>
<comment type="caution">
    <text evidence="2">The sequence shown here is derived from an EMBL/GenBank/DDBJ whole genome shotgun (WGS) entry which is preliminary data.</text>
</comment>
<feature type="region of interest" description="Disordered" evidence="1">
    <location>
        <begin position="13"/>
        <end position="43"/>
    </location>
</feature>
<feature type="compositionally biased region" description="Low complexity" evidence="1">
    <location>
        <begin position="105"/>
        <end position="114"/>
    </location>
</feature>
<gene>
    <name evidence="2" type="ORF">TorRG33x02_234010</name>
</gene>
<keyword evidence="3" id="KW-1185">Reference proteome</keyword>
<dbReference type="EMBL" id="JXTC01000231">
    <property type="protein sequence ID" value="PON80397.1"/>
    <property type="molecule type" value="Genomic_DNA"/>
</dbReference>